<dbReference type="AlphaFoldDB" id="A0A0V0SC03"/>
<dbReference type="EMBL" id="JYDL01000019">
    <property type="protein sequence ID" value="KRX24265.1"/>
    <property type="molecule type" value="Genomic_DNA"/>
</dbReference>
<evidence type="ECO:0000313" key="1">
    <source>
        <dbReference type="EMBL" id="KRX24265.1"/>
    </source>
</evidence>
<sequence>MQSRGNKSSHPAQFKDAAGEDSGWLLATDCMTRQVGTQLSVVQQVVRSSLVLRVVRSLTQGPAGR</sequence>
<dbReference type="Proteomes" id="UP000054630">
    <property type="component" value="Unassembled WGS sequence"/>
</dbReference>
<proteinExistence type="predicted"/>
<protein>
    <submittedName>
        <fullName evidence="1">Uncharacterized protein</fullName>
    </submittedName>
</protein>
<gene>
    <name evidence="1" type="ORF">T07_10754</name>
</gene>
<organism evidence="1 2">
    <name type="scientific">Trichinella nelsoni</name>
    <dbReference type="NCBI Taxonomy" id="6336"/>
    <lineage>
        <taxon>Eukaryota</taxon>
        <taxon>Metazoa</taxon>
        <taxon>Ecdysozoa</taxon>
        <taxon>Nematoda</taxon>
        <taxon>Enoplea</taxon>
        <taxon>Dorylaimia</taxon>
        <taxon>Trichinellida</taxon>
        <taxon>Trichinellidae</taxon>
        <taxon>Trichinella</taxon>
    </lineage>
</organism>
<keyword evidence="2" id="KW-1185">Reference proteome</keyword>
<evidence type="ECO:0000313" key="2">
    <source>
        <dbReference type="Proteomes" id="UP000054630"/>
    </source>
</evidence>
<accession>A0A0V0SC03</accession>
<name>A0A0V0SC03_9BILA</name>
<reference evidence="1 2" key="1">
    <citation type="submission" date="2015-01" db="EMBL/GenBank/DDBJ databases">
        <title>Evolution of Trichinella species and genotypes.</title>
        <authorList>
            <person name="Korhonen P.K."/>
            <person name="Edoardo P."/>
            <person name="Giuseppe L.R."/>
            <person name="Gasser R.B."/>
        </authorList>
    </citation>
    <scope>NUCLEOTIDE SEQUENCE [LARGE SCALE GENOMIC DNA]</scope>
    <source>
        <strain evidence="1">ISS37</strain>
    </source>
</reference>
<comment type="caution">
    <text evidence="1">The sequence shown here is derived from an EMBL/GenBank/DDBJ whole genome shotgun (WGS) entry which is preliminary data.</text>
</comment>